<dbReference type="PANTHER" id="PTHR46409:SF1">
    <property type="entry name" value="HTH PSQ-TYPE DOMAIN-CONTAINING PROTEIN"/>
    <property type="match status" value="1"/>
</dbReference>
<dbReference type="AlphaFoldDB" id="A0A9N9XIH5"/>
<dbReference type="PANTHER" id="PTHR46409">
    <property type="entry name" value="HTH PSQ-TYPE DOMAIN-CONTAINING PROTEIN"/>
    <property type="match status" value="1"/>
</dbReference>
<dbReference type="EMBL" id="OU898282">
    <property type="protein sequence ID" value="CAG9837753.1"/>
    <property type="molecule type" value="Genomic_DNA"/>
</dbReference>
<dbReference type="OrthoDB" id="6764388at2759"/>
<evidence type="ECO:0000313" key="1">
    <source>
        <dbReference type="EMBL" id="CAG9837753.1"/>
    </source>
</evidence>
<evidence type="ECO:0000313" key="2">
    <source>
        <dbReference type="Proteomes" id="UP001153709"/>
    </source>
</evidence>
<reference evidence="1" key="1">
    <citation type="submission" date="2022-01" db="EMBL/GenBank/DDBJ databases">
        <authorList>
            <person name="King R."/>
        </authorList>
    </citation>
    <scope>NUCLEOTIDE SEQUENCE</scope>
</reference>
<name>A0A9N9XIH5_DIABA</name>
<sequence length="398" mass="45446">MPESTYMAHVTPNSGTAVNILKSTLKYFDDSDVSTDVLRVVGYDRTNVIIFKFNGVIVQLEKHLNRPLQWLICQLHCNELPLRHLMNFLDSSTTGPRHFNGPIGQALIGCKKLPVVKFSVIESYVQENVDRSDLSTDQQYLLDMCVAISEGSIDNKLSKRCPCKIVHSRWLPLANRILRLYVSTVVPSDNLITLATFILKVYAPVWFLIKTRPSCLHGVFNFWKMIQLPSYLPQPLKDVMDPVLLRNSFFAHPENMLLGMLGDPRKHIRELAVRRIFIARKSNINQRLRTFEVPPVLNMNAMDYIINWSTIPLTEPPLTIGSSNETLQEIVVNPETSALLSELKFYPSHNQAVEGMIKLVTEASAKVRGADTRDGLIRTKLELHRIMPYFRSKKDYNL</sequence>
<accession>A0A9N9XIH5</accession>
<proteinExistence type="predicted"/>
<dbReference type="Proteomes" id="UP001153709">
    <property type="component" value="Chromosome 7"/>
</dbReference>
<gene>
    <name evidence="1" type="ORF">DIABBA_LOCUS10712</name>
</gene>
<protein>
    <submittedName>
        <fullName evidence="1">Uncharacterized protein</fullName>
    </submittedName>
</protein>
<organism evidence="1 2">
    <name type="scientific">Diabrotica balteata</name>
    <name type="common">Banded cucumber beetle</name>
    <dbReference type="NCBI Taxonomy" id="107213"/>
    <lineage>
        <taxon>Eukaryota</taxon>
        <taxon>Metazoa</taxon>
        <taxon>Ecdysozoa</taxon>
        <taxon>Arthropoda</taxon>
        <taxon>Hexapoda</taxon>
        <taxon>Insecta</taxon>
        <taxon>Pterygota</taxon>
        <taxon>Neoptera</taxon>
        <taxon>Endopterygota</taxon>
        <taxon>Coleoptera</taxon>
        <taxon>Polyphaga</taxon>
        <taxon>Cucujiformia</taxon>
        <taxon>Chrysomeloidea</taxon>
        <taxon>Chrysomelidae</taxon>
        <taxon>Galerucinae</taxon>
        <taxon>Diabroticina</taxon>
        <taxon>Diabroticites</taxon>
        <taxon>Diabrotica</taxon>
    </lineage>
</organism>
<keyword evidence="2" id="KW-1185">Reference proteome</keyword>